<dbReference type="AlphaFoldDB" id="A0A1S2CID7"/>
<dbReference type="OrthoDB" id="6965261at2"/>
<dbReference type="NCBIfam" id="TIGR03368">
    <property type="entry name" value="cellulose_yhjU"/>
    <property type="match status" value="1"/>
</dbReference>
<keyword evidence="1" id="KW-0472">Membrane</keyword>
<dbReference type="InterPro" id="IPR017744">
    <property type="entry name" value="BcsG"/>
</dbReference>
<evidence type="ECO:0000313" key="2">
    <source>
        <dbReference type="EMBL" id="OHY88460.1"/>
    </source>
</evidence>
<evidence type="ECO:0008006" key="4">
    <source>
        <dbReference type="Google" id="ProtNLM"/>
    </source>
</evidence>
<evidence type="ECO:0000256" key="1">
    <source>
        <dbReference type="SAM" id="Phobius"/>
    </source>
</evidence>
<feature type="transmembrane region" description="Helical" evidence="1">
    <location>
        <begin position="32"/>
        <end position="55"/>
    </location>
</feature>
<reference evidence="2 3" key="1">
    <citation type="submission" date="2016-09" db="EMBL/GenBank/DDBJ databases">
        <title>Draft Genome Sequence of Aeromonas sobria Strain 08005, Isolated from Sick Rana catesbeiana.</title>
        <authorList>
            <person name="Yang Q."/>
        </authorList>
    </citation>
    <scope>NUCLEOTIDE SEQUENCE [LARGE SCALE GENOMIC DNA]</scope>
    <source>
        <strain evidence="2 3">08005</strain>
    </source>
</reference>
<organism evidence="2 3">
    <name type="scientific">Aeromonas sobria</name>
    <dbReference type="NCBI Taxonomy" id="646"/>
    <lineage>
        <taxon>Bacteria</taxon>
        <taxon>Pseudomonadati</taxon>
        <taxon>Pseudomonadota</taxon>
        <taxon>Gammaproteobacteria</taxon>
        <taxon>Aeromonadales</taxon>
        <taxon>Aeromonadaceae</taxon>
        <taxon>Aeromonas</taxon>
    </lineage>
</organism>
<gene>
    <name evidence="2" type="ORF">BJD16_06625</name>
</gene>
<protein>
    <recommendedName>
        <fullName evidence="4">Cellulose biosynthesis protein BcsG</fullName>
    </recommendedName>
</protein>
<dbReference type="GeneID" id="58924265"/>
<dbReference type="Pfam" id="PF11658">
    <property type="entry name" value="CBP_BcsG"/>
    <property type="match status" value="1"/>
</dbReference>
<name>A0A1S2CID7_AERSO</name>
<dbReference type="RefSeq" id="WP_042024166.1">
    <property type="nucleotide sequence ID" value="NZ_CDBW01000045.1"/>
</dbReference>
<keyword evidence="1" id="KW-1133">Transmembrane helix</keyword>
<feature type="transmembrane region" description="Helical" evidence="1">
    <location>
        <begin position="112"/>
        <end position="131"/>
    </location>
</feature>
<proteinExistence type="predicted"/>
<keyword evidence="1" id="KW-0812">Transmembrane</keyword>
<sequence>MTQYTPSDSLTAPGANWRGLGGWNLYFLGKLALLWGGYLNFHPLANLVFAAFLLFPLSSTLMRRARLLIALPAGVGLFYHDTWLPGIESIMGQGKMVFSFTFDYFLELLGRFINWNMVGVAFVMLTGYLFLARWLRFTPWMLISLLWLTLSPHLASLGLQSPFREAQAQANVPGGAAVAAMPVTASQALDQGAAPTSDNLNGYLDRFYQSERDRRVSFASSLPADAEPFDVLLLQICSLSWSDIEASGLTDHPLLSRFDALFKSFNSSTSYSGPAAIRLLRSSCGQVSHHDLYQAPQAECLLMDNLARLGFAKEIVMDHSGTYGNDLKSLKAYAGVSSEPMDKQGLPYEVTSFIGEEIPNSDALLARWLQRRVESPSSRNIAYFNITTLHDGNRWASSRQIAPFKARLRALMDQLDGFITRLEQSGRKVMVVMVPEHGAALSGDRLQMSGLRDIPSPAITRVPVGIRLVGARAEHAPTRVIDQPSSLLVVSELVARVVAGNYFGSDTIDWGGLFNNLPQTPAVSENQGASVIQYQGQYYIKQGKGDWVPYPR</sequence>
<dbReference type="EMBL" id="MKFU01000066">
    <property type="protein sequence ID" value="OHY88460.1"/>
    <property type="molecule type" value="Genomic_DNA"/>
</dbReference>
<evidence type="ECO:0000313" key="3">
    <source>
        <dbReference type="Proteomes" id="UP000179934"/>
    </source>
</evidence>
<dbReference type="Proteomes" id="UP000179934">
    <property type="component" value="Unassembled WGS sequence"/>
</dbReference>
<dbReference type="STRING" id="646.BJD16_06625"/>
<accession>A0A1S2CID7</accession>
<comment type="caution">
    <text evidence="2">The sequence shown here is derived from an EMBL/GenBank/DDBJ whole genome shotgun (WGS) entry which is preliminary data.</text>
</comment>